<evidence type="ECO:0008006" key="3">
    <source>
        <dbReference type="Google" id="ProtNLM"/>
    </source>
</evidence>
<dbReference type="Proteomes" id="UP001244552">
    <property type="component" value="Unassembled WGS sequence"/>
</dbReference>
<name>A0ABU0MT13_9PROT</name>
<comment type="caution">
    <text evidence="1">The sequence shown here is derived from an EMBL/GenBank/DDBJ whole genome shotgun (WGS) entry which is preliminary data.</text>
</comment>
<gene>
    <name evidence="1" type="ORF">QO018_005250</name>
</gene>
<dbReference type="EMBL" id="JAUSVU010000025">
    <property type="protein sequence ID" value="MDQ0536354.1"/>
    <property type="molecule type" value="Genomic_DNA"/>
</dbReference>
<accession>A0ABU0MT13</accession>
<keyword evidence="2" id="KW-1185">Reference proteome</keyword>
<organism evidence="1 2">
    <name type="scientific">Azospirillum picis</name>
    <dbReference type="NCBI Taxonomy" id="488438"/>
    <lineage>
        <taxon>Bacteria</taxon>
        <taxon>Pseudomonadati</taxon>
        <taxon>Pseudomonadota</taxon>
        <taxon>Alphaproteobacteria</taxon>
        <taxon>Rhodospirillales</taxon>
        <taxon>Azospirillaceae</taxon>
        <taxon>Azospirillum</taxon>
    </lineage>
</organism>
<sequence length="35" mass="4031">MRVRQPYQGAMFSYGSVEERIPAKHPLRAIRGDGR</sequence>
<reference evidence="1 2" key="1">
    <citation type="submission" date="2023-07" db="EMBL/GenBank/DDBJ databases">
        <title>Genomic Encyclopedia of Type Strains, Phase IV (KMG-IV): sequencing the most valuable type-strain genomes for metagenomic binning, comparative biology and taxonomic classification.</title>
        <authorList>
            <person name="Goeker M."/>
        </authorList>
    </citation>
    <scope>NUCLEOTIDE SEQUENCE [LARGE SCALE GENOMIC DNA]</scope>
    <source>
        <strain evidence="1 2">DSM 19922</strain>
    </source>
</reference>
<protein>
    <recommendedName>
        <fullName evidence="3">Transposase</fullName>
    </recommendedName>
</protein>
<proteinExistence type="predicted"/>
<evidence type="ECO:0000313" key="2">
    <source>
        <dbReference type="Proteomes" id="UP001244552"/>
    </source>
</evidence>
<evidence type="ECO:0000313" key="1">
    <source>
        <dbReference type="EMBL" id="MDQ0536354.1"/>
    </source>
</evidence>